<reference evidence="4 5" key="1">
    <citation type="submission" date="2020-11" db="EMBL/GenBank/DDBJ databases">
        <authorList>
            <person name="Kim M.K."/>
        </authorList>
    </citation>
    <scope>NUCLEOTIDE SEQUENCE [LARGE SCALE GENOMIC DNA]</scope>
    <source>
        <strain evidence="4 5">BT439</strain>
    </source>
</reference>
<comment type="caution">
    <text evidence="4">The sequence shown here is derived from an EMBL/GenBank/DDBJ whole genome shotgun (WGS) entry which is preliminary data.</text>
</comment>
<evidence type="ECO:0000256" key="1">
    <source>
        <dbReference type="ARBA" id="ARBA00022679"/>
    </source>
</evidence>
<keyword evidence="5" id="KW-1185">Reference proteome</keyword>
<evidence type="ECO:0000313" key="5">
    <source>
        <dbReference type="Proteomes" id="UP000645610"/>
    </source>
</evidence>
<evidence type="ECO:0000256" key="2">
    <source>
        <dbReference type="ARBA" id="ARBA00023315"/>
    </source>
</evidence>
<evidence type="ECO:0000259" key="3">
    <source>
        <dbReference type="PROSITE" id="PS51186"/>
    </source>
</evidence>
<organism evidence="4 5">
    <name type="scientific">Hymenobacter properus</name>
    <dbReference type="NCBI Taxonomy" id="2791026"/>
    <lineage>
        <taxon>Bacteria</taxon>
        <taxon>Pseudomonadati</taxon>
        <taxon>Bacteroidota</taxon>
        <taxon>Cytophagia</taxon>
        <taxon>Cytophagales</taxon>
        <taxon>Hymenobacteraceae</taxon>
        <taxon>Hymenobacter</taxon>
    </lineage>
</organism>
<accession>A0A931FJY1</accession>
<sequence>MSDKAVVESLAWDSAWLGYPVGRVGAQSPRQVAEAVADSQARGLRLLYLVIDSAAEAAIAGAQAAGAWLADVRLTYHKPLPEAILSDQAPQASGIEYQLMTEPSAALDQLALQSSQYSRFRRDARISVQACNLLYAEWLRQALAGGGAWVAVRKGTTLGLLTLGTRNAHASIELLAVSAEARHQGLGQGLVQVAQREASRQGQALLQVVTQETNRAAQLFYEHCGFQLARREHVFHLWQQPE</sequence>
<dbReference type="Proteomes" id="UP000645610">
    <property type="component" value="Unassembled WGS sequence"/>
</dbReference>
<keyword evidence="2" id="KW-0012">Acyltransferase</keyword>
<feature type="domain" description="N-acetyltransferase" evidence="3">
    <location>
        <begin position="95"/>
        <end position="242"/>
    </location>
</feature>
<dbReference type="InterPro" id="IPR000182">
    <property type="entry name" value="GNAT_dom"/>
</dbReference>
<name>A0A931FJY1_9BACT</name>
<dbReference type="Gene3D" id="3.40.630.30">
    <property type="match status" value="1"/>
</dbReference>
<dbReference type="Pfam" id="PF00583">
    <property type="entry name" value="Acetyltransf_1"/>
    <property type="match status" value="1"/>
</dbReference>
<dbReference type="RefSeq" id="WP_196287781.1">
    <property type="nucleotide sequence ID" value="NZ_JADQDP010000004.1"/>
</dbReference>
<evidence type="ECO:0000313" key="4">
    <source>
        <dbReference type="EMBL" id="MBF9143427.1"/>
    </source>
</evidence>
<dbReference type="InterPro" id="IPR050832">
    <property type="entry name" value="Bact_Acetyltransf"/>
</dbReference>
<dbReference type="AlphaFoldDB" id="A0A931FJY1"/>
<dbReference type="SUPFAM" id="SSF55729">
    <property type="entry name" value="Acyl-CoA N-acyltransferases (Nat)"/>
    <property type="match status" value="1"/>
</dbReference>
<gene>
    <name evidence="4" type="ORF">I2I01_17415</name>
</gene>
<dbReference type="PROSITE" id="PS51186">
    <property type="entry name" value="GNAT"/>
    <property type="match status" value="1"/>
</dbReference>
<protein>
    <submittedName>
        <fullName evidence="4">GNAT family N-acetyltransferase</fullName>
    </submittedName>
</protein>
<dbReference type="PANTHER" id="PTHR43877">
    <property type="entry name" value="AMINOALKYLPHOSPHONATE N-ACETYLTRANSFERASE-RELATED-RELATED"/>
    <property type="match status" value="1"/>
</dbReference>
<keyword evidence="1" id="KW-0808">Transferase</keyword>
<dbReference type="PANTHER" id="PTHR43877:SF2">
    <property type="entry name" value="AMINOALKYLPHOSPHONATE N-ACETYLTRANSFERASE-RELATED"/>
    <property type="match status" value="1"/>
</dbReference>
<dbReference type="GO" id="GO:0016747">
    <property type="term" value="F:acyltransferase activity, transferring groups other than amino-acyl groups"/>
    <property type="evidence" value="ECO:0007669"/>
    <property type="project" value="InterPro"/>
</dbReference>
<proteinExistence type="predicted"/>
<dbReference type="EMBL" id="JADQDP010000004">
    <property type="protein sequence ID" value="MBF9143427.1"/>
    <property type="molecule type" value="Genomic_DNA"/>
</dbReference>
<dbReference type="InterPro" id="IPR016181">
    <property type="entry name" value="Acyl_CoA_acyltransferase"/>
</dbReference>
<dbReference type="CDD" id="cd04301">
    <property type="entry name" value="NAT_SF"/>
    <property type="match status" value="1"/>
</dbReference>